<evidence type="ECO:0000313" key="2">
    <source>
        <dbReference type="Proteomes" id="UP000054558"/>
    </source>
</evidence>
<evidence type="ECO:0000313" key="1">
    <source>
        <dbReference type="EMBL" id="GAQ83401.1"/>
    </source>
</evidence>
<dbReference type="Proteomes" id="UP000054558">
    <property type="component" value="Unassembled WGS sequence"/>
</dbReference>
<sequence>MTCSGIRRSGFCPCSAEPSAPISLADSASTEVSARRIVDKTVMAPGAVGVRTQAGRVGPYPSVLTRRTDRERIAGGSRTDRGRIAGAAVGFIRAERAGGGVGQTAPRPDLEARM</sequence>
<reference evidence="1 2" key="1">
    <citation type="journal article" date="2014" name="Nat. Commun.">
        <title>Klebsormidium flaccidum genome reveals primary factors for plant terrestrial adaptation.</title>
        <authorList>
            <person name="Hori K."/>
            <person name="Maruyama F."/>
            <person name="Fujisawa T."/>
            <person name="Togashi T."/>
            <person name="Yamamoto N."/>
            <person name="Seo M."/>
            <person name="Sato S."/>
            <person name="Yamada T."/>
            <person name="Mori H."/>
            <person name="Tajima N."/>
            <person name="Moriyama T."/>
            <person name="Ikeuchi M."/>
            <person name="Watanabe M."/>
            <person name="Wada H."/>
            <person name="Kobayashi K."/>
            <person name="Saito M."/>
            <person name="Masuda T."/>
            <person name="Sasaki-Sekimoto Y."/>
            <person name="Mashiguchi K."/>
            <person name="Awai K."/>
            <person name="Shimojima M."/>
            <person name="Masuda S."/>
            <person name="Iwai M."/>
            <person name="Nobusawa T."/>
            <person name="Narise T."/>
            <person name="Kondo S."/>
            <person name="Saito H."/>
            <person name="Sato R."/>
            <person name="Murakawa M."/>
            <person name="Ihara Y."/>
            <person name="Oshima-Yamada Y."/>
            <person name="Ohtaka K."/>
            <person name="Satoh M."/>
            <person name="Sonobe K."/>
            <person name="Ishii M."/>
            <person name="Ohtani R."/>
            <person name="Kanamori-Sato M."/>
            <person name="Honoki R."/>
            <person name="Miyazaki D."/>
            <person name="Mochizuki H."/>
            <person name="Umetsu J."/>
            <person name="Higashi K."/>
            <person name="Shibata D."/>
            <person name="Kamiya Y."/>
            <person name="Sato N."/>
            <person name="Nakamura Y."/>
            <person name="Tabata S."/>
            <person name="Ida S."/>
            <person name="Kurokawa K."/>
            <person name="Ohta H."/>
        </authorList>
    </citation>
    <scope>NUCLEOTIDE SEQUENCE [LARGE SCALE GENOMIC DNA]</scope>
    <source>
        <strain evidence="1 2">NIES-2285</strain>
    </source>
</reference>
<organism evidence="1 2">
    <name type="scientific">Klebsormidium nitens</name>
    <name type="common">Green alga</name>
    <name type="synonym">Ulothrix nitens</name>
    <dbReference type="NCBI Taxonomy" id="105231"/>
    <lineage>
        <taxon>Eukaryota</taxon>
        <taxon>Viridiplantae</taxon>
        <taxon>Streptophyta</taxon>
        <taxon>Klebsormidiophyceae</taxon>
        <taxon>Klebsormidiales</taxon>
        <taxon>Klebsormidiaceae</taxon>
        <taxon>Klebsormidium</taxon>
    </lineage>
</organism>
<dbReference type="AlphaFoldDB" id="A0A1Y1I2J0"/>
<dbReference type="EMBL" id="DF237095">
    <property type="protein sequence ID" value="GAQ83401.1"/>
    <property type="molecule type" value="Genomic_DNA"/>
</dbReference>
<protein>
    <submittedName>
        <fullName evidence="1">Uncharacterized protein</fullName>
    </submittedName>
</protein>
<gene>
    <name evidence="1" type="ORF">KFL_001460260</name>
</gene>
<name>A0A1Y1I2J0_KLENI</name>
<accession>A0A1Y1I2J0</accession>
<keyword evidence="2" id="KW-1185">Reference proteome</keyword>
<proteinExistence type="predicted"/>